<name>A0A1F4YGL4_9BACT</name>
<evidence type="ECO:0000313" key="1">
    <source>
        <dbReference type="EMBL" id="OGC93150.1"/>
    </source>
</evidence>
<evidence type="ECO:0000313" key="2">
    <source>
        <dbReference type="Proteomes" id="UP000178176"/>
    </source>
</evidence>
<comment type="caution">
    <text evidence="1">The sequence shown here is derived from an EMBL/GenBank/DDBJ whole genome shotgun (WGS) entry which is preliminary data.</text>
</comment>
<reference evidence="1 2" key="1">
    <citation type="journal article" date="2016" name="Nat. Commun.">
        <title>Thousands of microbial genomes shed light on interconnected biogeochemical processes in an aquifer system.</title>
        <authorList>
            <person name="Anantharaman K."/>
            <person name="Brown C.T."/>
            <person name="Hug L.A."/>
            <person name="Sharon I."/>
            <person name="Castelle C.J."/>
            <person name="Probst A.J."/>
            <person name="Thomas B.C."/>
            <person name="Singh A."/>
            <person name="Wilkins M.J."/>
            <person name="Karaoz U."/>
            <person name="Brodie E.L."/>
            <person name="Williams K.H."/>
            <person name="Hubbard S.S."/>
            <person name="Banfield J.F."/>
        </authorList>
    </citation>
    <scope>NUCLEOTIDE SEQUENCE [LARGE SCALE GENOMIC DNA]</scope>
</reference>
<evidence type="ECO:0008006" key="3">
    <source>
        <dbReference type="Google" id="ProtNLM"/>
    </source>
</evidence>
<dbReference type="AlphaFoldDB" id="A0A1F4YGL4"/>
<gene>
    <name evidence="1" type="ORF">A2876_01220</name>
</gene>
<proteinExistence type="predicted"/>
<dbReference type="EMBL" id="MEXH01000002">
    <property type="protein sequence ID" value="OGC93150.1"/>
    <property type="molecule type" value="Genomic_DNA"/>
</dbReference>
<sequence>MAKQNDNEKYNYALLRGWRRDQLQLLKELTEKPLISQTMISGASGLRPGSFEIGGKITALSRAKLIQKAGRDENGHLTWQLNEERVDRDQLRKFLDSINIASGLDKIKEIQSKQKDKK</sequence>
<protein>
    <recommendedName>
        <fullName evidence="3">HTH arsR-type domain-containing protein</fullName>
    </recommendedName>
</protein>
<accession>A0A1F4YGL4</accession>
<dbReference type="Proteomes" id="UP000178176">
    <property type="component" value="Unassembled WGS sequence"/>
</dbReference>
<organism evidence="1 2">
    <name type="scientific">Candidatus Amesbacteria bacterium RIFCSPHIGHO2_01_FULL_48_32b</name>
    <dbReference type="NCBI Taxonomy" id="1797253"/>
    <lineage>
        <taxon>Bacteria</taxon>
        <taxon>Candidatus Amesiibacteriota</taxon>
    </lineage>
</organism>